<evidence type="ECO:0000256" key="1">
    <source>
        <dbReference type="ARBA" id="ARBA00004167"/>
    </source>
</evidence>
<evidence type="ECO:0000256" key="7">
    <source>
        <dbReference type="SAM" id="Phobius"/>
    </source>
</evidence>
<dbReference type="HAMAP" id="MF_00396">
    <property type="entry name" value="Cytb6_f_PetM"/>
    <property type="match status" value="1"/>
</dbReference>
<evidence type="ECO:0000256" key="5">
    <source>
        <dbReference type="ARBA" id="ARBA00022989"/>
    </source>
</evidence>
<dbReference type="PANTHER" id="PTHR34951:SF1">
    <property type="entry name" value="B6F COMPLEX SUBUNIT, PUTATIVE, EXPRESSED-RELATED"/>
    <property type="match status" value="1"/>
</dbReference>
<dbReference type="Proteomes" id="UP000595140">
    <property type="component" value="Unassembled WGS sequence"/>
</dbReference>
<dbReference type="InterPro" id="IPR012595">
    <property type="entry name" value="PetM_cyt_b6/f_cplx_su7"/>
</dbReference>
<sequence>MATAAAAAASTTAMFTPAAVAGKSTKCSPKRSARVRSITPFQGLKAHNRVTTLGAPVSTDHAFEAQISASLRNPSRGKSSGGGGGALSATGNAAGEIFKIAAIVPALVMIGVALGFALLRVEAMVEESELE</sequence>
<organism evidence="8 9">
    <name type="scientific">Cuscuta campestris</name>
    <dbReference type="NCBI Taxonomy" id="132261"/>
    <lineage>
        <taxon>Eukaryota</taxon>
        <taxon>Viridiplantae</taxon>
        <taxon>Streptophyta</taxon>
        <taxon>Embryophyta</taxon>
        <taxon>Tracheophyta</taxon>
        <taxon>Spermatophyta</taxon>
        <taxon>Magnoliopsida</taxon>
        <taxon>eudicotyledons</taxon>
        <taxon>Gunneridae</taxon>
        <taxon>Pentapetalae</taxon>
        <taxon>asterids</taxon>
        <taxon>lamiids</taxon>
        <taxon>Solanales</taxon>
        <taxon>Convolvulaceae</taxon>
        <taxon>Cuscuteae</taxon>
        <taxon>Cuscuta</taxon>
        <taxon>Cuscuta subgen. Grammica</taxon>
        <taxon>Cuscuta sect. Cleistogrammica</taxon>
    </lineage>
</organism>
<dbReference type="InterPro" id="IPR053333">
    <property type="entry name" value="Cytochrome_b6-f_sub7"/>
</dbReference>
<evidence type="ECO:0000256" key="3">
    <source>
        <dbReference type="ARBA" id="ARBA00022692"/>
    </source>
</evidence>
<dbReference type="EMBL" id="OOIL02000495">
    <property type="protein sequence ID" value="VFQ65810.1"/>
    <property type="molecule type" value="Genomic_DNA"/>
</dbReference>
<dbReference type="AlphaFoldDB" id="A0A484KKF7"/>
<comment type="subcellular location">
    <subcellularLocation>
        <location evidence="1">Membrane</location>
        <topology evidence="1">Single-pass membrane protein</topology>
    </subcellularLocation>
</comment>
<dbReference type="PANTHER" id="PTHR34951">
    <property type="entry name" value="B6F COMPLEX SUBUNIT, PUTATIVE, EXPRESSED-RELATED"/>
    <property type="match status" value="1"/>
</dbReference>
<reference evidence="8 9" key="1">
    <citation type="submission" date="2018-04" db="EMBL/GenBank/DDBJ databases">
        <authorList>
            <person name="Vogel A."/>
        </authorList>
    </citation>
    <scope>NUCLEOTIDE SEQUENCE [LARGE SCALE GENOMIC DNA]</scope>
</reference>
<keyword evidence="9" id="KW-1185">Reference proteome</keyword>
<accession>A0A484KKF7</accession>
<keyword evidence="5 7" id="KW-1133">Transmembrane helix</keyword>
<evidence type="ECO:0000256" key="4">
    <source>
        <dbReference type="ARBA" id="ARBA00022982"/>
    </source>
</evidence>
<evidence type="ECO:0000313" key="9">
    <source>
        <dbReference type="Proteomes" id="UP000595140"/>
    </source>
</evidence>
<keyword evidence="3 7" id="KW-0812">Transmembrane</keyword>
<dbReference type="OrthoDB" id="1926597at2759"/>
<keyword evidence="2" id="KW-0813">Transport</keyword>
<dbReference type="GO" id="GO:0016020">
    <property type="term" value="C:membrane"/>
    <property type="evidence" value="ECO:0007669"/>
    <property type="project" value="UniProtKB-SubCell"/>
</dbReference>
<protein>
    <submittedName>
        <fullName evidence="8">Uncharacterized protein</fullName>
    </submittedName>
</protein>
<dbReference type="SUPFAM" id="SSF103441">
    <property type="entry name" value="PetM subunit of the cytochrome b6f complex"/>
    <property type="match status" value="1"/>
</dbReference>
<keyword evidence="6 7" id="KW-0472">Membrane</keyword>
<evidence type="ECO:0000256" key="2">
    <source>
        <dbReference type="ARBA" id="ARBA00022448"/>
    </source>
</evidence>
<name>A0A484KKF7_9ASTE</name>
<dbReference type="Pfam" id="PF08041">
    <property type="entry name" value="PetM"/>
    <property type="match status" value="1"/>
</dbReference>
<evidence type="ECO:0000256" key="6">
    <source>
        <dbReference type="ARBA" id="ARBA00023136"/>
    </source>
</evidence>
<proteinExistence type="inferred from homology"/>
<dbReference type="GO" id="GO:0009512">
    <property type="term" value="C:cytochrome b6f complex"/>
    <property type="evidence" value="ECO:0007669"/>
    <property type="project" value="InterPro"/>
</dbReference>
<evidence type="ECO:0000313" key="8">
    <source>
        <dbReference type="EMBL" id="VFQ65810.1"/>
    </source>
</evidence>
<gene>
    <name evidence="8" type="ORF">CCAM_LOCUS7586</name>
</gene>
<feature type="transmembrane region" description="Helical" evidence="7">
    <location>
        <begin position="97"/>
        <end position="119"/>
    </location>
</feature>
<keyword evidence="4" id="KW-0249">Electron transport</keyword>